<protein>
    <submittedName>
        <fullName evidence="2">MBL fold metallo-hydrolase</fullName>
    </submittedName>
</protein>
<dbReference type="PANTHER" id="PTHR43546">
    <property type="entry name" value="UPF0173 METAL-DEPENDENT HYDROLASE MJ1163-RELATED"/>
    <property type="match status" value="1"/>
</dbReference>
<dbReference type="PANTHER" id="PTHR43546:SF8">
    <property type="entry name" value="METALLO-BETA-LACTAMASE DOMAIN-CONTAINING PROTEIN"/>
    <property type="match status" value="1"/>
</dbReference>
<dbReference type="Pfam" id="PF12706">
    <property type="entry name" value="Lactamase_B_2"/>
    <property type="match status" value="1"/>
</dbReference>
<evidence type="ECO:0000259" key="1">
    <source>
        <dbReference type="Pfam" id="PF12706"/>
    </source>
</evidence>
<feature type="domain" description="Metallo-beta-lactamase" evidence="1">
    <location>
        <begin position="22"/>
        <end position="203"/>
    </location>
</feature>
<reference evidence="2 3" key="1">
    <citation type="submission" date="2019-07" db="EMBL/GenBank/DDBJ databases">
        <authorList>
            <person name="Zhao L.H."/>
        </authorList>
    </citation>
    <scope>NUCLEOTIDE SEQUENCE [LARGE SCALE GENOMIC DNA]</scope>
    <source>
        <strain evidence="2 3">Co35</strain>
    </source>
</reference>
<dbReference type="InterPro" id="IPR001279">
    <property type="entry name" value="Metallo-B-lactamas"/>
</dbReference>
<gene>
    <name evidence="2" type="ORF">FNM00_16120</name>
</gene>
<dbReference type="Proteomes" id="UP000316988">
    <property type="component" value="Unassembled WGS sequence"/>
</dbReference>
<dbReference type="GO" id="GO:0016787">
    <property type="term" value="F:hydrolase activity"/>
    <property type="evidence" value="ECO:0007669"/>
    <property type="project" value="UniProtKB-KW"/>
</dbReference>
<dbReference type="OrthoDB" id="3204284at2"/>
<dbReference type="InterPro" id="IPR036866">
    <property type="entry name" value="RibonucZ/Hydroxyglut_hydro"/>
</dbReference>
<dbReference type="SUPFAM" id="SSF56281">
    <property type="entry name" value="Metallo-hydrolase/oxidoreductase"/>
    <property type="match status" value="1"/>
</dbReference>
<name>A0A554RTT5_9ACTN</name>
<evidence type="ECO:0000313" key="2">
    <source>
        <dbReference type="EMBL" id="TSD57522.1"/>
    </source>
</evidence>
<dbReference type="RefSeq" id="WP_143914568.1">
    <property type="nucleotide sequence ID" value="NZ_VLNT01000019.1"/>
</dbReference>
<keyword evidence="3" id="KW-1185">Reference proteome</keyword>
<dbReference type="Gene3D" id="3.60.15.10">
    <property type="entry name" value="Ribonuclease Z/Hydroxyacylglutathione hydrolase-like"/>
    <property type="match status" value="1"/>
</dbReference>
<accession>A0A554RTT5</accession>
<dbReference type="AlphaFoldDB" id="A0A554RTT5"/>
<dbReference type="InterPro" id="IPR050114">
    <property type="entry name" value="UPF0173_UPF0282_UlaG_hydrolase"/>
</dbReference>
<organism evidence="2 3">
    <name type="scientific">Aeromicrobium piscarium</name>
    <dbReference type="NCBI Taxonomy" id="2590901"/>
    <lineage>
        <taxon>Bacteria</taxon>
        <taxon>Bacillati</taxon>
        <taxon>Actinomycetota</taxon>
        <taxon>Actinomycetes</taxon>
        <taxon>Propionibacteriales</taxon>
        <taxon>Nocardioidaceae</taxon>
        <taxon>Aeromicrobium</taxon>
    </lineage>
</organism>
<evidence type="ECO:0000313" key="3">
    <source>
        <dbReference type="Proteomes" id="UP000316988"/>
    </source>
</evidence>
<sequence>MSATEITWWGHSTASVETGGVRLLTDPVVTDRLAHLRRFAPSVREEEALTADLVVVSHLHPDHFHVPTLRRLRRGTTVLVPRGGGHLLRGAGLDVDELAPGDTGSASGIEVRATPAVHPHRRHVVSRLSGDPLGFVVRQGGSSLWYPGDTELSDHVDDVGEVDVALVPIGGWGPTLGAGHMGPRDAAEAVRRVGARWAVPVHWGTFWPLGVRRCGRVYERLFRTPGERFAEAVTTAQVESMGHGATIRVGGDRG</sequence>
<dbReference type="EMBL" id="VLNT01000019">
    <property type="protein sequence ID" value="TSD57522.1"/>
    <property type="molecule type" value="Genomic_DNA"/>
</dbReference>
<proteinExistence type="predicted"/>
<keyword evidence="2" id="KW-0378">Hydrolase</keyword>
<comment type="caution">
    <text evidence="2">The sequence shown here is derived from an EMBL/GenBank/DDBJ whole genome shotgun (WGS) entry which is preliminary data.</text>
</comment>